<dbReference type="EMBL" id="JAVRRD010000015">
    <property type="protein sequence ID" value="KAK5051355.1"/>
    <property type="molecule type" value="Genomic_DNA"/>
</dbReference>
<organism evidence="2 3">
    <name type="scientific">Exophiala bonariae</name>
    <dbReference type="NCBI Taxonomy" id="1690606"/>
    <lineage>
        <taxon>Eukaryota</taxon>
        <taxon>Fungi</taxon>
        <taxon>Dikarya</taxon>
        <taxon>Ascomycota</taxon>
        <taxon>Pezizomycotina</taxon>
        <taxon>Eurotiomycetes</taxon>
        <taxon>Chaetothyriomycetidae</taxon>
        <taxon>Chaetothyriales</taxon>
        <taxon>Herpotrichiellaceae</taxon>
        <taxon>Exophiala</taxon>
    </lineage>
</organism>
<dbReference type="PANTHER" id="PTHR34853">
    <property type="match status" value="1"/>
</dbReference>
<dbReference type="RefSeq" id="XP_064705582.1">
    <property type="nucleotide sequence ID" value="XM_064846602.1"/>
</dbReference>
<dbReference type="Proteomes" id="UP001358417">
    <property type="component" value="Unassembled WGS sequence"/>
</dbReference>
<evidence type="ECO:0008006" key="4">
    <source>
        <dbReference type="Google" id="ProtNLM"/>
    </source>
</evidence>
<dbReference type="GO" id="GO:0016042">
    <property type="term" value="P:lipid catabolic process"/>
    <property type="evidence" value="ECO:0007669"/>
    <property type="project" value="InterPro"/>
</dbReference>
<dbReference type="InterPro" id="IPR029058">
    <property type="entry name" value="AB_hydrolase_fold"/>
</dbReference>
<dbReference type="AlphaFoldDB" id="A0AAV9N7S0"/>
<reference evidence="2 3" key="1">
    <citation type="submission" date="2023-08" db="EMBL/GenBank/DDBJ databases">
        <title>Black Yeasts Isolated from many extreme environments.</title>
        <authorList>
            <person name="Coleine C."/>
            <person name="Stajich J.E."/>
            <person name="Selbmann L."/>
        </authorList>
    </citation>
    <scope>NUCLEOTIDE SEQUENCE [LARGE SCALE GENOMIC DNA]</scope>
    <source>
        <strain evidence="2 3">CCFEE 5792</strain>
    </source>
</reference>
<keyword evidence="3" id="KW-1185">Reference proteome</keyword>
<comment type="caution">
    <text evidence="2">The sequence shown here is derived from an EMBL/GenBank/DDBJ whole genome shotgun (WGS) entry which is preliminary data.</text>
</comment>
<gene>
    <name evidence="2" type="ORF">LTR84_003007</name>
</gene>
<evidence type="ECO:0000256" key="1">
    <source>
        <dbReference type="SAM" id="SignalP"/>
    </source>
</evidence>
<dbReference type="SUPFAM" id="SSF53474">
    <property type="entry name" value="alpha/beta-Hydrolases"/>
    <property type="match status" value="1"/>
</dbReference>
<dbReference type="GO" id="GO:0004806">
    <property type="term" value="F:triacylglycerol lipase activity"/>
    <property type="evidence" value="ECO:0007669"/>
    <property type="project" value="InterPro"/>
</dbReference>
<evidence type="ECO:0000313" key="2">
    <source>
        <dbReference type="EMBL" id="KAK5051355.1"/>
    </source>
</evidence>
<feature type="signal peptide" evidence="1">
    <location>
        <begin position="1"/>
        <end position="16"/>
    </location>
</feature>
<keyword evidence="1" id="KW-0732">Signal</keyword>
<dbReference type="Gene3D" id="3.40.50.1820">
    <property type="entry name" value="alpha/beta hydrolase"/>
    <property type="match status" value="2"/>
</dbReference>
<dbReference type="InterPro" id="IPR005152">
    <property type="entry name" value="Lipase_secreted"/>
</dbReference>
<dbReference type="PANTHER" id="PTHR34853:SF1">
    <property type="entry name" value="LIPASE 5"/>
    <property type="match status" value="1"/>
</dbReference>
<sequence length="500" mass="53318">MQSLLFLASLAAAAYAQINLTSCNATDLACIVNRTLADQALLETPNYVTVPIEDDPFYSTPSNFSAQDAQPGQILKIEAHSNISSYAIPPGQSLSRIMYTSVDEKGSVVPATAAILWPFTPKPFNNSSPNTYPLVAWAHGTSGVFRQCAVSNMRNLQYDFRSVFTLASVGYAVVIADYVGLGTDQPFSYLAYKLHANDVVYAVQASQSAFPQLSAEWVSFGHSEGGGVAWAIGERQAVAEIALPGFLGTIAAAPPPFPIANTAPVGHSVFVAFLSFTIAHLYGLNLTEIFNPVPLQALQRVRDISGCNDAGYAALATFSADDIYANTSWPLSQPARDFAKDYSVSGRPLGGPMLIIQGENDTVVGTAGAQAGFNATCSLAGLNGSGNETAALSVEYVSVRGQDHNPSLYASQRLWLQWIEDRFNGLPTARSGCWRTELGPGSNTNVDSDSQGGNAAAQVQLPERFVVQYSRPWVTIFSSTFLPLRLQAENSGFVDPPSGA</sequence>
<name>A0AAV9N7S0_9EURO</name>
<evidence type="ECO:0000313" key="3">
    <source>
        <dbReference type="Proteomes" id="UP001358417"/>
    </source>
</evidence>
<feature type="chain" id="PRO_5043990121" description="AB hydrolase-1 domain-containing protein" evidence="1">
    <location>
        <begin position="17"/>
        <end position="500"/>
    </location>
</feature>
<proteinExistence type="predicted"/>
<accession>A0AAV9N7S0</accession>
<protein>
    <recommendedName>
        <fullName evidence="4">AB hydrolase-1 domain-containing protein</fullName>
    </recommendedName>
</protein>
<dbReference type="GeneID" id="89971201"/>